<proteinExistence type="predicted"/>
<dbReference type="InterPro" id="IPR036291">
    <property type="entry name" value="NAD(P)-bd_dom_sf"/>
</dbReference>
<dbReference type="Gene3D" id="3.40.50.720">
    <property type="entry name" value="NAD(P)-binding Rossmann-like Domain"/>
    <property type="match status" value="1"/>
</dbReference>
<organism evidence="1 2">
    <name type="scientific">Marasmius crinis-equi</name>
    <dbReference type="NCBI Taxonomy" id="585013"/>
    <lineage>
        <taxon>Eukaryota</taxon>
        <taxon>Fungi</taxon>
        <taxon>Dikarya</taxon>
        <taxon>Basidiomycota</taxon>
        <taxon>Agaricomycotina</taxon>
        <taxon>Agaricomycetes</taxon>
        <taxon>Agaricomycetidae</taxon>
        <taxon>Agaricales</taxon>
        <taxon>Marasmiineae</taxon>
        <taxon>Marasmiaceae</taxon>
        <taxon>Marasmius</taxon>
    </lineage>
</organism>
<dbReference type="Proteomes" id="UP001465976">
    <property type="component" value="Unassembled WGS sequence"/>
</dbReference>
<dbReference type="PANTHER" id="PTHR43431">
    <property type="entry name" value="OXIDOREDUCTASE, SHORT CHAIN DEHYDROGENASE/REDUCTASE FAMILY (AFU_ORTHOLOGUE AFUA_5G14000)"/>
    <property type="match status" value="1"/>
</dbReference>
<reference evidence="1 2" key="1">
    <citation type="submission" date="2024-02" db="EMBL/GenBank/DDBJ databases">
        <title>A draft genome for the cacao thread blight pathogen Marasmius crinis-equi.</title>
        <authorList>
            <person name="Cohen S.P."/>
            <person name="Baruah I.K."/>
            <person name="Amoako-Attah I."/>
            <person name="Bukari Y."/>
            <person name="Meinhardt L.W."/>
            <person name="Bailey B.A."/>
        </authorList>
    </citation>
    <scope>NUCLEOTIDE SEQUENCE [LARGE SCALE GENOMIC DNA]</scope>
    <source>
        <strain evidence="1 2">GH-76</strain>
    </source>
</reference>
<dbReference type="PANTHER" id="PTHR43431:SF7">
    <property type="entry name" value="OXIDOREDUCTASE, SHORT CHAIN DEHYDROGENASE_REDUCTASE FAMILY (AFU_ORTHOLOGUE AFUA_5G14000)"/>
    <property type="match status" value="1"/>
</dbReference>
<dbReference type="Pfam" id="PF00106">
    <property type="entry name" value="adh_short"/>
    <property type="match status" value="1"/>
</dbReference>
<protein>
    <submittedName>
        <fullName evidence="1">Uncharacterized protein</fullName>
    </submittedName>
</protein>
<name>A0ABR3ES51_9AGAR</name>
<sequence length="122" mass="12745">MSSIRPVVVVAGVGVGGGTGGASARAFAKEGYSVALIARNADSLKAFETELKSSGIDVAAFPVASYASSNVIDAFKRIRTHFSKPSYTIRAGIYNAVYGIRKPFLDVTPEDVRATTEASIEG</sequence>
<comment type="caution">
    <text evidence="1">The sequence shown here is derived from an EMBL/GenBank/DDBJ whole genome shotgun (WGS) entry which is preliminary data.</text>
</comment>
<evidence type="ECO:0000313" key="2">
    <source>
        <dbReference type="Proteomes" id="UP001465976"/>
    </source>
</evidence>
<feature type="non-terminal residue" evidence="1">
    <location>
        <position position="122"/>
    </location>
</feature>
<evidence type="ECO:0000313" key="1">
    <source>
        <dbReference type="EMBL" id="KAL0565633.1"/>
    </source>
</evidence>
<gene>
    <name evidence="1" type="ORF">V5O48_016392</name>
</gene>
<keyword evidence="2" id="KW-1185">Reference proteome</keyword>
<dbReference type="SUPFAM" id="SSF51735">
    <property type="entry name" value="NAD(P)-binding Rossmann-fold domains"/>
    <property type="match status" value="1"/>
</dbReference>
<accession>A0ABR3ES51</accession>
<dbReference type="InterPro" id="IPR002347">
    <property type="entry name" value="SDR_fam"/>
</dbReference>
<dbReference type="EMBL" id="JBAHYK010002185">
    <property type="protein sequence ID" value="KAL0565633.1"/>
    <property type="molecule type" value="Genomic_DNA"/>
</dbReference>